<keyword evidence="2" id="KW-1185">Reference proteome</keyword>
<dbReference type="HOGENOM" id="CLU_019313_0_1_1"/>
<dbReference type="OrthoDB" id="4116575at2759"/>
<comment type="caution">
    <text evidence="1">The sequence shown here is derived from an EMBL/GenBank/DDBJ whole genome shotgun (WGS) entry which is preliminary data.</text>
</comment>
<dbReference type="Pfam" id="PF11951">
    <property type="entry name" value="Fungal_trans_2"/>
    <property type="match status" value="1"/>
</dbReference>
<reference evidence="1 2" key="1">
    <citation type="submission" date="2013-03" db="EMBL/GenBank/DDBJ databases">
        <title>The Genome Sequence of Capronia epimyces CBS 606.96.</title>
        <authorList>
            <consortium name="The Broad Institute Genomics Platform"/>
            <person name="Cuomo C."/>
            <person name="de Hoog S."/>
            <person name="Gorbushina A."/>
            <person name="Walker B."/>
            <person name="Young S.K."/>
            <person name="Zeng Q."/>
            <person name="Gargeya S."/>
            <person name="Fitzgerald M."/>
            <person name="Haas B."/>
            <person name="Abouelleil A."/>
            <person name="Allen A.W."/>
            <person name="Alvarado L."/>
            <person name="Arachchi H.M."/>
            <person name="Berlin A.M."/>
            <person name="Chapman S.B."/>
            <person name="Gainer-Dewar J."/>
            <person name="Goldberg J."/>
            <person name="Griggs A."/>
            <person name="Gujja S."/>
            <person name="Hansen M."/>
            <person name="Howarth C."/>
            <person name="Imamovic A."/>
            <person name="Ireland A."/>
            <person name="Larimer J."/>
            <person name="McCowan C."/>
            <person name="Murphy C."/>
            <person name="Pearson M."/>
            <person name="Poon T.W."/>
            <person name="Priest M."/>
            <person name="Roberts A."/>
            <person name="Saif S."/>
            <person name="Shea T."/>
            <person name="Sisk P."/>
            <person name="Sykes S."/>
            <person name="Wortman J."/>
            <person name="Nusbaum C."/>
            <person name="Birren B."/>
        </authorList>
    </citation>
    <scope>NUCLEOTIDE SEQUENCE [LARGE SCALE GENOMIC DNA]</scope>
    <source>
        <strain evidence="1 2">CBS 606.96</strain>
    </source>
</reference>
<protein>
    <recommendedName>
        <fullName evidence="3">Transcription factor domain-containing protein</fullName>
    </recommendedName>
</protein>
<accession>W9Y8F4</accession>
<proteinExistence type="predicted"/>
<dbReference type="eggNOG" id="ENOG502SNKF">
    <property type="taxonomic scope" value="Eukaryota"/>
</dbReference>
<dbReference type="InterPro" id="IPR021858">
    <property type="entry name" value="Fun_TF"/>
</dbReference>
<dbReference type="Proteomes" id="UP000019478">
    <property type="component" value="Unassembled WGS sequence"/>
</dbReference>
<evidence type="ECO:0008006" key="3">
    <source>
        <dbReference type="Google" id="ProtNLM"/>
    </source>
</evidence>
<name>W9Y8F4_9EURO</name>
<organism evidence="1 2">
    <name type="scientific">Capronia epimyces CBS 606.96</name>
    <dbReference type="NCBI Taxonomy" id="1182542"/>
    <lineage>
        <taxon>Eukaryota</taxon>
        <taxon>Fungi</taxon>
        <taxon>Dikarya</taxon>
        <taxon>Ascomycota</taxon>
        <taxon>Pezizomycotina</taxon>
        <taxon>Eurotiomycetes</taxon>
        <taxon>Chaetothyriomycetidae</taxon>
        <taxon>Chaetothyriales</taxon>
        <taxon>Herpotrichiellaceae</taxon>
        <taxon>Capronia</taxon>
    </lineage>
</organism>
<dbReference type="EMBL" id="AMGY01000002">
    <property type="protein sequence ID" value="EXJ89132.1"/>
    <property type="molecule type" value="Genomic_DNA"/>
</dbReference>
<evidence type="ECO:0000313" key="1">
    <source>
        <dbReference type="EMBL" id="EXJ89132.1"/>
    </source>
</evidence>
<evidence type="ECO:0000313" key="2">
    <source>
        <dbReference type="Proteomes" id="UP000019478"/>
    </source>
</evidence>
<dbReference type="GeneID" id="19166329"/>
<dbReference type="AlphaFoldDB" id="W9Y8F4"/>
<gene>
    <name evidence="1" type="ORF">A1O3_02196</name>
</gene>
<sequence>MSMYKRGYEESWTQFGLAEKSRTMIYDNLPLSEDEPTVTEEVVTLRFLAGTMVWLDIASSVTVGTTPYLLSCHCSLLAPTSQTRLENVMGCENWVMLQIGRIAALHEHKTQALQQGDSDWTAFEQQVGDIGREIERGPTQQAFEGFNISEGDSPGTVLDAPTLVTCVFTYMASIYLHLVTHGFQKLEALGSTISRAMKILQTRVSGPVLPGLVLPLYILGSVARHADQGFFRCIFSCPPLLDPTLQHRARILPILEEIWSRRKTTPDFTWKDSLEVACGILLV</sequence>
<dbReference type="RefSeq" id="XP_007730529.1">
    <property type="nucleotide sequence ID" value="XM_007732339.1"/>
</dbReference>